<feature type="transmembrane region" description="Helical" evidence="2">
    <location>
        <begin position="26"/>
        <end position="49"/>
    </location>
</feature>
<keyword evidence="4" id="KW-1185">Reference proteome</keyword>
<dbReference type="Proteomes" id="UP001054902">
    <property type="component" value="Unassembled WGS sequence"/>
</dbReference>
<evidence type="ECO:0000256" key="1">
    <source>
        <dbReference type="SAM" id="MobiDB-lite"/>
    </source>
</evidence>
<proteinExistence type="predicted"/>
<keyword evidence="2" id="KW-1133">Transmembrane helix</keyword>
<reference evidence="3 4" key="1">
    <citation type="journal article" date="2021" name="Sci. Rep.">
        <title>The genome of the diatom Chaetoceros tenuissimus carries an ancient integrated fragment of an extant virus.</title>
        <authorList>
            <person name="Hongo Y."/>
            <person name="Kimura K."/>
            <person name="Takaki Y."/>
            <person name="Yoshida Y."/>
            <person name="Baba S."/>
            <person name="Kobayashi G."/>
            <person name="Nagasaki K."/>
            <person name="Hano T."/>
            <person name="Tomaru Y."/>
        </authorList>
    </citation>
    <scope>NUCLEOTIDE SEQUENCE [LARGE SCALE GENOMIC DNA]</scope>
    <source>
        <strain evidence="3 4">NIES-3715</strain>
    </source>
</reference>
<feature type="region of interest" description="Disordered" evidence="1">
    <location>
        <begin position="187"/>
        <end position="223"/>
    </location>
</feature>
<evidence type="ECO:0000256" key="2">
    <source>
        <dbReference type="SAM" id="Phobius"/>
    </source>
</evidence>
<accession>A0AAD3H457</accession>
<protein>
    <submittedName>
        <fullName evidence="3">Uncharacterized protein</fullName>
    </submittedName>
</protein>
<dbReference type="EMBL" id="BLLK01000038">
    <property type="protein sequence ID" value="GFH49700.1"/>
    <property type="molecule type" value="Genomic_DNA"/>
</dbReference>
<sequence>MLSPFMGPKDNPDALFAIGTTKSCEAIGFLFLLGFQCLLLYTVFLTYYFMRRIKYKVTAQNFAKKEEKYLHGVSILITFSMALTALVAGSINRIPMLGGKYTFHFLEIDHNIRGRQLYHRRRFGNTTDYPEWLFWLNSLFTPLGGVFNILIYTRPKVLRLKEDYPHVQTWRLLIVIVLTGGEVPSLADLRQERSPTEPRNNTNDEEPFNDNGQVSESQGEQDDDLFSYEMDVSDALDYLSYSSGSGWLSSFWGSGN</sequence>
<keyword evidence="2" id="KW-0812">Transmembrane</keyword>
<feature type="transmembrane region" description="Helical" evidence="2">
    <location>
        <begin position="69"/>
        <end position="91"/>
    </location>
</feature>
<feature type="transmembrane region" description="Helical" evidence="2">
    <location>
        <begin position="132"/>
        <end position="152"/>
    </location>
</feature>
<evidence type="ECO:0000313" key="4">
    <source>
        <dbReference type="Proteomes" id="UP001054902"/>
    </source>
</evidence>
<dbReference type="AlphaFoldDB" id="A0AAD3H457"/>
<organism evidence="3 4">
    <name type="scientific">Chaetoceros tenuissimus</name>
    <dbReference type="NCBI Taxonomy" id="426638"/>
    <lineage>
        <taxon>Eukaryota</taxon>
        <taxon>Sar</taxon>
        <taxon>Stramenopiles</taxon>
        <taxon>Ochrophyta</taxon>
        <taxon>Bacillariophyta</taxon>
        <taxon>Coscinodiscophyceae</taxon>
        <taxon>Chaetocerotophycidae</taxon>
        <taxon>Chaetocerotales</taxon>
        <taxon>Chaetocerotaceae</taxon>
        <taxon>Chaetoceros</taxon>
    </lineage>
</organism>
<gene>
    <name evidence="3" type="ORF">CTEN210_06176</name>
</gene>
<comment type="caution">
    <text evidence="3">The sequence shown here is derived from an EMBL/GenBank/DDBJ whole genome shotgun (WGS) entry which is preliminary data.</text>
</comment>
<evidence type="ECO:0000313" key="3">
    <source>
        <dbReference type="EMBL" id="GFH49700.1"/>
    </source>
</evidence>
<keyword evidence="2" id="KW-0472">Membrane</keyword>
<name>A0AAD3H457_9STRA</name>